<dbReference type="EMBL" id="BMEX01000007">
    <property type="protein sequence ID" value="GGA49220.1"/>
    <property type="molecule type" value="Genomic_DNA"/>
</dbReference>
<comment type="caution">
    <text evidence="4">The sequence shown here is derived from an EMBL/GenBank/DDBJ whole genome shotgun (WGS) entry which is preliminary data.</text>
</comment>
<dbReference type="InterPro" id="IPR031107">
    <property type="entry name" value="Small_HSP"/>
</dbReference>
<organism evidence="4 5">
    <name type="scientific">Kroppenstedtia guangzhouensis</name>
    <dbReference type="NCBI Taxonomy" id="1274356"/>
    <lineage>
        <taxon>Bacteria</taxon>
        <taxon>Bacillati</taxon>
        <taxon>Bacillota</taxon>
        <taxon>Bacilli</taxon>
        <taxon>Bacillales</taxon>
        <taxon>Thermoactinomycetaceae</taxon>
        <taxon>Kroppenstedtia</taxon>
    </lineage>
</organism>
<dbReference type="Proteomes" id="UP000617979">
    <property type="component" value="Unassembled WGS sequence"/>
</dbReference>
<dbReference type="SUPFAM" id="SSF49764">
    <property type="entry name" value="HSP20-like chaperones"/>
    <property type="match status" value="1"/>
</dbReference>
<dbReference type="Gene3D" id="2.60.40.790">
    <property type="match status" value="1"/>
</dbReference>
<evidence type="ECO:0000256" key="1">
    <source>
        <dbReference type="PROSITE-ProRule" id="PRU00285"/>
    </source>
</evidence>
<dbReference type="CDD" id="cd06464">
    <property type="entry name" value="ACD_sHsps-like"/>
    <property type="match status" value="1"/>
</dbReference>
<evidence type="ECO:0000256" key="2">
    <source>
        <dbReference type="RuleBase" id="RU003616"/>
    </source>
</evidence>
<dbReference type="PANTHER" id="PTHR11527">
    <property type="entry name" value="HEAT-SHOCK PROTEIN 20 FAMILY MEMBER"/>
    <property type="match status" value="1"/>
</dbReference>
<dbReference type="Pfam" id="PF00011">
    <property type="entry name" value="HSP20"/>
    <property type="match status" value="1"/>
</dbReference>
<keyword evidence="5" id="KW-1185">Reference proteome</keyword>
<feature type="domain" description="SHSP" evidence="3">
    <location>
        <begin position="29"/>
        <end position="144"/>
    </location>
</feature>
<accession>A0ABQ1GSR2</accession>
<gene>
    <name evidence="4" type="ORF">GCM10007416_22950</name>
</gene>
<evidence type="ECO:0000313" key="5">
    <source>
        <dbReference type="Proteomes" id="UP000617979"/>
    </source>
</evidence>
<sequence length="144" mass="16607">MKKDSFDWSHVQGKVGGILSEKFWKELHQAFPRKGPDVDIYETDREGVIVVEIPGLSSPDDIQITLEPQNLIIQGEIPCGYPVSKERITWGERRFGRFKRRIQLPFHYSPDPIQASYKNGLLEIRLLKEAVGKEVEVHFEEESS</sequence>
<reference evidence="5" key="1">
    <citation type="journal article" date="2019" name="Int. J. Syst. Evol. Microbiol.">
        <title>The Global Catalogue of Microorganisms (GCM) 10K type strain sequencing project: providing services to taxonomists for standard genome sequencing and annotation.</title>
        <authorList>
            <consortium name="The Broad Institute Genomics Platform"/>
            <consortium name="The Broad Institute Genome Sequencing Center for Infectious Disease"/>
            <person name="Wu L."/>
            <person name="Ma J."/>
        </authorList>
    </citation>
    <scope>NUCLEOTIDE SEQUENCE [LARGE SCALE GENOMIC DNA]</scope>
    <source>
        <strain evidence="5">CGMCC 1.12404</strain>
    </source>
</reference>
<dbReference type="PROSITE" id="PS01031">
    <property type="entry name" value="SHSP"/>
    <property type="match status" value="1"/>
</dbReference>
<comment type="similarity">
    <text evidence="1 2">Belongs to the small heat shock protein (HSP20) family.</text>
</comment>
<dbReference type="InterPro" id="IPR002068">
    <property type="entry name" value="A-crystallin/Hsp20_dom"/>
</dbReference>
<evidence type="ECO:0000259" key="3">
    <source>
        <dbReference type="PROSITE" id="PS01031"/>
    </source>
</evidence>
<protein>
    <submittedName>
        <fullName evidence="4">Heat-shock protein Hsp20</fullName>
    </submittedName>
</protein>
<dbReference type="InterPro" id="IPR008978">
    <property type="entry name" value="HSP20-like_chaperone"/>
</dbReference>
<proteinExistence type="inferred from homology"/>
<evidence type="ECO:0000313" key="4">
    <source>
        <dbReference type="EMBL" id="GGA49220.1"/>
    </source>
</evidence>
<dbReference type="RefSeq" id="WP_188432663.1">
    <property type="nucleotide sequence ID" value="NZ_BMEX01000007.1"/>
</dbReference>
<name>A0ABQ1GSR2_9BACL</name>